<dbReference type="EMBL" id="CM003610">
    <property type="protein sequence ID" value="KYP62940.1"/>
    <property type="molecule type" value="Genomic_DNA"/>
</dbReference>
<accession>A0A151T7B1</accession>
<dbReference type="Gene3D" id="3.60.20.10">
    <property type="entry name" value="Glutamine Phosphoribosylpyrophosphate, subunit 1, domain 1"/>
    <property type="match status" value="1"/>
</dbReference>
<reference evidence="2 3" key="1">
    <citation type="journal article" date="2012" name="Nat. Biotechnol.">
        <title>Draft genome sequence of pigeonpea (Cajanus cajan), an orphan legume crop of resource-poor farmers.</title>
        <authorList>
            <person name="Varshney R.K."/>
            <person name="Chen W."/>
            <person name="Li Y."/>
            <person name="Bharti A.K."/>
            <person name="Saxena R.K."/>
            <person name="Schlueter J.A."/>
            <person name="Donoghue M.T."/>
            <person name="Azam S."/>
            <person name="Fan G."/>
            <person name="Whaley A.M."/>
            <person name="Farmer A.D."/>
            <person name="Sheridan J."/>
            <person name="Iwata A."/>
            <person name="Tuteja R."/>
            <person name="Penmetsa R.V."/>
            <person name="Wu W."/>
            <person name="Upadhyaya H.D."/>
            <person name="Yang S.P."/>
            <person name="Shah T."/>
            <person name="Saxena K.B."/>
            <person name="Michael T."/>
            <person name="McCombie W.R."/>
            <person name="Yang B."/>
            <person name="Zhang G."/>
            <person name="Yang H."/>
            <person name="Wang J."/>
            <person name="Spillane C."/>
            <person name="Cook D.R."/>
            <person name="May G.D."/>
            <person name="Xu X."/>
            <person name="Jackson S.A."/>
        </authorList>
    </citation>
    <scope>NUCLEOTIDE SEQUENCE [LARGE SCALE GENOMIC DNA]</scope>
    <source>
        <strain evidence="3">cv. Asha</strain>
    </source>
</reference>
<dbReference type="STRING" id="3821.A0A151T7B1"/>
<dbReference type="Gramene" id="C.cajan_16996.t">
    <property type="protein sequence ID" value="C.cajan_16996.t"/>
    <property type="gene ID" value="C.cajan_16996"/>
</dbReference>
<evidence type="ECO:0000259" key="1">
    <source>
        <dbReference type="SMART" id="SM01172"/>
    </source>
</evidence>
<protein>
    <submittedName>
        <fullName evidence="2">Stem-specific protein TSJT1</fullName>
    </submittedName>
</protein>
<sequence>MLGIFNEKLVNAPKELKSPACLNSCSKGKERDEMMKDLMRFGNWWNGLWMRFGNGDGVLGYAPSMDGDHNHNQRLFSVLDDIYCVFLGELHNLSMLNKQYGLSKGGNEAMFIIQAYRTLRDRAPYPAHQVLKELEGSFGFLIYDNRDRTLFLASASNAHIPLYWGIAPHASLVISENLHLVKATCAKSFAPFPTGCMFHSQHGLMSFEHPTKKMKPMPRIDSQGVICGAIFNVDSQSNIHLMPRVGSEANWANWIGDDKLA</sequence>
<dbReference type="InterPro" id="IPR044828">
    <property type="entry name" value="TSJT1-like"/>
</dbReference>
<dbReference type="OrthoDB" id="2019121at2759"/>
<proteinExistence type="predicted"/>
<dbReference type="Pfam" id="PF12481">
    <property type="entry name" value="DUF3700"/>
    <property type="match status" value="1"/>
</dbReference>
<dbReference type="InterPro" id="IPR029055">
    <property type="entry name" value="Ntn_hydrolases_N"/>
</dbReference>
<dbReference type="PANTHER" id="PTHR45952">
    <property type="entry name" value="ALUMINUM INDUCED PROTEIN WITH YGL AND LRDR MOTIFS"/>
    <property type="match status" value="1"/>
</dbReference>
<evidence type="ECO:0000313" key="2">
    <source>
        <dbReference type="EMBL" id="KYP62940.1"/>
    </source>
</evidence>
<gene>
    <name evidence="2" type="ORF">KK1_017501</name>
</gene>
<dbReference type="OMA" id="ANWANWI"/>
<organism evidence="2 3">
    <name type="scientific">Cajanus cajan</name>
    <name type="common">Pigeon pea</name>
    <name type="synonym">Cajanus indicus</name>
    <dbReference type="NCBI Taxonomy" id="3821"/>
    <lineage>
        <taxon>Eukaryota</taxon>
        <taxon>Viridiplantae</taxon>
        <taxon>Streptophyta</taxon>
        <taxon>Embryophyta</taxon>
        <taxon>Tracheophyta</taxon>
        <taxon>Spermatophyta</taxon>
        <taxon>Magnoliopsida</taxon>
        <taxon>eudicotyledons</taxon>
        <taxon>Gunneridae</taxon>
        <taxon>Pentapetalae</taxon>
        <taxon>rosids</taxon>
        <taxon>fabids</taxon>
        <taxon>Fabales</taxon>
        <taxon>Fabaceae</taxon>
        <taxon>Papilionoideae</taxon>
        <taxon>50 kb inversion clade</taxon>
        <taxon>NPAAA clade</taxon>
        <taxon>indigoferoid/millettioid clade</taxon>
        <taxon>Phaseoleae</taxon>
        <taxon>Cajanus</taxon>
    </lineage>
</organism>
<dbReference type="PANTHER" id="PTHR45952:SF15">
    <property type="entry name" value="NUCLEOPHILE AMINOHYDROLASE-RELATED"/>
    <property type="match status" value="1"/>
</dbReference>
<keyword evidence="3" id="KW-1185">Reference proteome</keyword>
<name>A0A151T7B1_CAJCA</name>
<dbReference type="InterPro" id="IPR024286">
    <property type="entry name" value="DUF3700"/>
</dbReference>
<dbReference type="SUPFAM" id="SSF56235">
    <property type="entry name" value="N-terminal nucleophile aminohydrolases (Ntn hydrolases)"/>
    <property type="match status" value="1"/>
</dbReference>
<dbReference type="Proteomes" id="UP000075243">
    <property type="component" value="Chromosome 8"/>
</dbReference>
<evidence type="ECO:0000313" key="3">
    <source>
        <dbReference type="Proteomes" id="UP000075243"/>
    </source>
</evidence>
<feature type="domain" description="DUF3700" evidence="1">
    <location>
        <begin position="2"/>
        <end position="233"/>
    </location>
</feature>
<dbReference type="SMART" id="SM01172">
    <property type="entry name" value="DUF3700"/>
    <property type="match status" value="1"/>
</dbReference>
<dbReference type="AlphaFoldDB" id="A0A151T7B1"/>